<dbReference type="Pfam" id="PF00188">
    <property type="entry name" value="CAP"/>
    <property type="match status" value="1"/>
</dbReference>
<dbReference type="InterPro" id="IPR014044">
    <property type="entry name" value="CAP_dom"/>
</dbReference>
<name>A0A645FKM0_9ZZZZ</name>
<accession>A0A645FKM0</accession>
<dbReference type="NCBIfam" id="TIGR02909">
    <property type="entry name" value="spore_YkwD"/>
    <property type="match status" value="1"/>
</dbReference>
<comment type="caution">
    <text evidence="2">The sequence shown here is derived from an EMBL/GenBank/DDBJ whole genome shotgun (WGS) entry which is preliminary data.</text>
</comment>
<dbReference type="InterPro" id="IPR014258">
    <property type="entry name" value="CAP_domain_YkwD-like"/>
</dbReference>
<protein>
    <recommendedName>
        <fullName evidence="1">SCP domain-containing protein</fullName>
    </recommendedName>
</protein>
<dbReference type="PANTHER" id="PTHR31157">
    <property type="entry name" value="SCP DOMAIN-CONTAINING PROTEIN"/>
    <property type="match status" value="1"/>
</dbReference>
<dbReference type="AlphaFoldDB" id="A0A645FKM0"/>
<feature type="domain" description="SCP" evidence="1">
    <location>
        <begin position="3"/>
        <end position="115"/>
    </location>
</feature>
<dbReference type="EMBL" id="VSSQ01061628">
    <property type="protein sequence ID" value="MPN14931.1"/>
    <property type="molecule type" value="Genomic_DNA"/>
</dbReference>
<sequence>MADLVNQQRAANGLKPLTLSTELSAAARAKSQDMHDKNYFAHESPTYGSPFDMLKTFGISYRTAGENIAMGYSTPEAVMNAWMNSSGHRANILNASYTQIGVGYVANGNYWTQEFIG</sequence>
<dbReference type="Gene3D" id="3.40.33.10">
    <property type="entry name" value="CAP"/>
    <property type="match status" value="1"/>
</dbReference>
<dbReference type="InterPro" id="IPR035940">
    <property type="entry name" value="CAP_sf"/>
</dbReference>
<reference evidence="2" key="1">
    <citation type="submission" date="2019-08" db="EMBL/GenBank/DDBJ databases">
        <authorList>
            <person name="Kucharzyk K."/>
            <person name="Murdoch R.W."/>
            <person name="Higgins S."/>
            <person name="Loffler F."/>
        </authorList>
    </citation>
    <scope>NUCLEOTIDE SEQUENCE</scope>
</reference>
<evidence type="ECO:0000259" key="1">
    <source>
        <dbReference type="Pfam" id="PF00188"/>
    </source>
</evidence>
<dbReference type="CDD" id="cd05379">
    <property type="entry name" value="CAP_bacterial"/>
    <property type="match status" value="1"/>
</dbReference>
<proteinExistence type="predicted"/>
<dbReference type="PANTHER" id="PTHR31157:SF1">
    <property type="entry name" value="SCP DOMAIN-CONTAINING PROTEIN"/>
    <property type="match status" value="1"/>
</dbReference>
<evidence type="ECO:0000313" key="2">
    <source>
        <dbReference type="EMBL" id="MPN14931.1"/>
    </source>
</evidence>
<dbReference type="SUPFAM" id="SSF55797">
    <property type="entry name" value="PR-1-like"/>
    <property type="match status" value="1"/>
</dbReference>
<organism evidence="2">
    <name type="scientific">bioreactor metagenome</name>
    <dbReference type="NCBI Taxonomy" id="1076179"/>
    <lineage>
        <taxon>unclassified sequences</taxon>
        <taxon>metagenomes</taxon>
        <taxon>ecological metagenomes</taxon>
    </lineage>
</organism>
<gene>
    <name evidence="2" type="ORF">SDC9_162260</name>
</gene>